<reference evidence="1" key="1">
    <citation type="submission" date="2020-05" db="EMBL/GenBank/DDBJ databases">
        <authorList>
            <person name="Chiriac C."/>
            <person name="Salcher M."/>
            <person name="Ghai R."/>
            <person name="Kavagutti S V."/>
        </authorList>
    </citation>
    <scope>NUCLEOTIDE SEQUENCE</scope>
</reference>
<name>A0A6J6X2E9_9ZZZZ</name>
<gene>
    <name evidence="1" type="ORF">UFOPK2992_00212</name>
</gene>
<protein>
    <submittedName>
        <fullName evidence="1">Unannotated protein</fullName>
    </submittedName>
</protein>
<accession>A0A6J6X2E9</accession>
<evidence type="ECO:0000313" key="1">
    <source>
        <dbReference type="EMBL" id="CAB4788297.1"/>
    </source>
</evidence>
<sequence length="79" mass="8106">MSDSAVTVQYRVVFAKKDEVSDGPDDAALVVSVGVADVGLDPTVGFMQGKLKAAGPTGALFDLLKSGEMPAVLARLGVR</sequence>
<dbReference type="AlphaFoldDB" id="A0A6J6X2E9"/>
<dbReference type="EMBL" id="CAFAAI010000018">
    <property type="protein sequence ID" value="CAB4788297.1"/>
    <property type="molecule type" value="Genomic_DNA"/>
</dbReference>
<proteinExistence type="predicted"/>
<organism evidence="1">
    <name type="scientific">freshwater metagenome</name>
    <dbReference type="NCBI Taxonomy" id="449393"/>
    <lineage>
        <taxon>unclassified sequences</taxon>
        <taxon>metagenomes</taxon>
        <taxon>ecological metagenomes</taxon>
    </lineage>
</organism>